<dbReference type="InterPro" id="IPR011865">
    <property type="entry name" value="CysT_permease"/>
</dbReference>
<dbReference type="InterPro" id="IPR005667">
    <property type="entry name" value="Sulph_transpt2"/>
</dbReference>
<evidence type="ECO:0000256" key="9">
    <source>
        <dbReference type="RuleBase" id="RU366001"/>
    </source>
</evidence>
<dbReference type="NCBIfam" id="TIGR02139">
    <property type="entry name" value="permease_CysT"/>
    <property type="match status" value="1"/>
</dbReference>
<comment type="subcellular location">
    <subcellularLocation>
        <location evidence="1">Cell membrane</location>
        <topology evidence="1">Multi-pass membrane protein</topology>
    </subcellularLocation>
</comment>
<evidence type="ECO:0000256" key="4">
    <source>
        <dbReference type="ARBA" id="ARBA00022692"/>
    </source>
</evidence>
<keyword evidence="12" id="KW-1185">Reference proteome</keyword>
<dbReference type="InterPro" id="IPR035906">
    <property type="entry name" value="MetI-like_sf"/>
</dbReference>
<comment type="similarity">
    <text evidence="9">Belongs to the binding-protein-dependent transport system permease family. CysTW subfamily.</text>
</comment>
<feature type="transmembrane region" description="Helical" evidence="9">
    <location>
        <begin position="262"/>
        <end position="283"/>
    </location>
</feature>
<gene>
    <name evidence="11" type="primary">cysT</name>
    <name evidence="11" type="ORF">LMG3441_02075</name>
</gene>
<protein>
    <recommendedName>
        <fullName evidence="9">Sulfate transport system permease protein CysT</fullName>
    </recommendedName>
</protein>
<dbReference type="GO" id="GO:0015419">
    <property type="term" value="F:ABC-type sulfate transporter activity"/>
    <property type="evidence" value="ECO:0007669"/>
    <property type="project" value="UniProtKB-UniRule"/>
</dbReference>
<evidence type="ECO:0000256" key="1">
    <source>
        <dbReference type="ARBA" id="ARBA00004651"/>
    </source>
</evidence>
<dbReference type="GO" id="GO:0005886">
    <property type="term" value="C:plasma membrane"/>
    <property type="evidence" value="ECO:0007669"/>
    <property type="project" value="UniProtKB-SubCell"/>
</dbReference>
<keyword evidence="6 9" id="KW-0764">Sulfate transport</keyword>
<comment type="function">
    <text evidence="8">Part of the ABC transporter complex CysAWTP (TC 3.A.1.6.1) involved in sulfate/thiosulfate import. Probably responsible for the translocation of the substrate across the membrane.</text>
</comment>
<evidence type="ECO:0000256" key="6">
    <source>
        <dbReference type="ARBA" id="ARBA00023032"/>
    </source>
</evidence>
<dbReference type="Proteomes" id="UP000494269">
    <property type="component" value="Unassembled WGS sequence"/>
</dbReference>
<feature type="transmembrane region" description="Helical" evidence="9">
    <location>
        <begin position="205"/>
        <end position="223"/>
    </location>
</feature>
<keyword evidence="5 9" id="KW-1133">Transmembrane helix</keyword>
<evidence type="ECO:0000256" key="3">
    <source>
        <dbReference type="ARBA" id="ARBA00022448"/>
    </source>
</evidence>
<comment type="subunit">
    <text evidence="2">The complex is composed of two ATP-binding proteins (CysA), two transmembrane proteins (CysT and CysW) and a solute-binding protein (CysP).</text>
</comment>
<evidence type="ECO:0000313" key="12">
    <source>
        <dbReference type="Proteomes" id="UP000494269"/>
    </source>
</evidence>
<dbReference type="NCBIfam" id="TIGR00969">
    <property type="entry name" value="3a0106s02"/>
    <property type="match status" value="1"/>
</dbReference>
<proteinExistence type="inferred from homology"/>
<dbReference type="InterPro" id="IPR000515">
    <property type="entry name" value="MetI-like"/>
</dbReference>
<dbReference type="PANTHER" id="PTHR30406:SF8">
    <property type="entry name" value="SULFATE TRANSPORT SYSTEM PERMEASE PROTEIN CYST"/>
    <property type="match status" value="1"/>
</dbReference>
<dbReference type="SUPFAM" id="SSF161098">
    <property type="entry name" value="MetI-like"/>
    <property type="match status" value="1"/>
</dbReference>
<feature type="transmembrane region" description="Helical" evidence="9">
    <location>
        <begin position="73"/>
        <end position="102"/>
    </location>
</feature>
<feature type="transmembrane region" description="Helical" evidence="9">
    <location>
        <begin position="114"/>
        <end position="135"/>
    </location>
</feature>
<keyword evidence="4 9" id="KW-0812">Transmembrane</keyword>
<keyword evidence="3 9" id="KW-0813">Transport</keyword>
<dbReference type="RefSeq" id="WP_054423698.1">
    <property type="nucleotide sequence ID" value="NZ_CADIJQ010000002.1"/>
</dbReference>
<dbReference type="PANTHER" id="PTHR30406">
    <property type="entry name" value="SULFATE TRANSPORT SYSTEM PERMEASE PROTEIN"/>
    <property type="match status" value="1"/>
</dbReference>
<evidence type="ECO:0000256" key="2">
    <source>
        <dbReference type="ARBA" id="ARBA00011779"/>
    </source>
</evidence>
<feature type="transmembrane region" description="Helical" evidence="9">
    <location>
        <begin position="29"/>
        <end position="53"/>
    </location>
</feature>
<dbReference type="PROSITE" id="PS50928">
    <property type="entry name" value="ABC_TM1"/>
    <property type="match status" value="1"/>
</dbReference>
<dbReference type="Pfam" id="PF00528">
    <property type="entry name" value="BPD_transp_1"/>
    <property type="match status" value="1"/>
</dbReference>
<feature type="transmembrane region" description="Helical" evidence="9">
    <location>
        <begin position="155"/>
        <end position="173"/>
    </location>
</feature>
<evidence type="ECO:0000256" key="8">
    <source>
        <dbReference type="ARBA" id="ARBA00025323"/>
    </source>
</evidence>
<keyword evidence="7 9" id="KW-0472">Membrane</keyword>
<dbReference type="EMBL" id="CADIJQ010000002">
    <property type="protein sequence ID" value="CAB3691942.1"/>
    <property type="molecule type" value="Genomic_DNA"/>
</dbReference>
<dbReference type="CDD" id="cd06261">
    <property type="entry name" value="TM_PBP2"/>
    <property type="match status" value="1"/>
</dbReference>
<accession>A0A6S6ZY51</accession>
<reference evidence="11 12" key="1">
    <citation type="submission" date="2020-04" db="EMBL/GenBank/DDBJ databases">
        <authorList>
            <person name="De Canck E."/>
        </authorList>
    </citation>
    <scope>NUCLEOTIDE SEQUENCE [LARGE SCALE GENOMIC DNA]</scope>
    <source>
        <strain evidence="11 12">LMG 3441</strain>
    </source>
</reference>
<evidence type="ECO:0000259" key="10">
    <source>
        <dbReference type="PROSITE" id="PS50928"/>
    </source>
</evidence>
<feature type="domain" description="ABC transmembrane type-1" evidence="10">
    <location>
        <begin position="76"/>
        <end position="280"/>
    </location>
</feature>
<comment type="function">
    <text evidence="9">Part of the ABC transporter complex (TC 3.A.1.6.1) involved in sulfate/thiosulfate import.</text>
</comment>
<sequence>MTTASNPTANGAQAPFAVRRNSPGVLPGFGISMGYAVLYLSVLVLIPLAALPIKSAELGWQGFWDAVTAPRVMASYQLTFGASLIAALVNLVFGTVVAWVLVRYRFPGKKILDALVDLPFALPTAVAGIALTALYSQKGWLGGPLSEWFGLKVAFTPLGIVIALIFIGVPFVVRTVQPVLEDVEREIEEAAASLGASRWQTIRRVLLPTITPALMTGFALAFARAVGEYGSVVFIAGNMPMVSEITPLLIISKLEQFDYAGAAAIATVMLVLSFVLLLVINLLQGWQARRNLGRLA</sequence>
<dbReference type="AlphaFoldDB" id="A0A6S6ZY51"/>
<comment type="caution">
    <text evidence="9">Lacks conserved residue(s) required for the propagation of feature annotation.</text>
</comment>
<evidence type="ECO:0000256" key="5">
    <source>
        <dbReference type="ARBA" id="ARBA00022989"/>
    </source>
</evidence>
<dbReference type="Gene3D" id="1.10.3720.10">
    <property type="entry name" value="MetI-like"/>
    <property type="match status" value="1"/>
</dbReference>
<evidence type="ECO:0000313" key="11">
    <source>
        <dbReference type="EMBL" id="CAB3691942.1"/>
    </source>
</evidence>
<organism evidence="11 12">
    <name type="scientific">Achromobacter kerstersii</name>
    <dbReference type="NCBI Taxonomy" id="1353890"/>
    <lineage>
        <taxon>Bacteria</taxon>
        <taxon>Pseudomonadati</taxon>
        <taxon>Pseudomonadota</taxon>
        <taxon>Betaproteobacteria</taxon>
        <taxon>Burkholderiales</taxon>
        <taxon>Alcaligenaceae</taxon>
        <taxon>Achromobacter</taxon>
    </lineage>
</organism>
<evidence type="ECO:0000256" key="7">
    <source>
        <dbReference type="ARBA" id="ARBA00023136"/>
    </source>
</evidence>
<dbReference type="FunFam" id="1.10.3720.10:FF:000004">
    <property type="entry name" value="Sulfate transport system permease protein CysT"/>
    <property type="match status" value="1"/>
</dbReference>
<name>A0A6S6ZY51_9BURK</name>